<dbReference type="FunFam" id="3.80.10.10:FF:000383">
    <property type="entry name" value="Leucine-rich repeat receptor protein kinase EMS1"/>
    <property type="match status" value="1"/>
</dbReference>
<proteinExistence type="predicted"/>
<keyword evidence="4" id="KW-0677">Repeat</keyword>
<dbReference type="InterPro" id="IPR032675">
    <property type="entry name" value="LRR_dom_sf"/>
</dbReference>
<reference evidence="8" key="5">
    <citation type="journal article" date="2021" name="G3 (Bethesda)">
        <title>Aegilops tauschii genome assembly Aet v5.0 features greater sequence contiguity and improved annotation.</title>
        <authorList>
            <person name="Wang L."/>
            <person name="Zhu T."/>
            <person name="Rodriguez J.C."/>
            <person name="Deal K.R."/>
            <person name="Dubcovsky J."/>
            <person name="McGuire P.E."/>
            <person name="Lux T."/>
            <person name="Spannagl M."/>
            <person name="Mayer K.F.X."/>
            <person name="Baldrich P."/>
            <person name="Meyers B.C."/>
            <person name="Huo N."/>
            <person name="Gu Y.Q."/>
            <person name="Zhou H."/>
            <person name="Devos K.M."/>
            <person name="Bennetzen J.L."/>
            <person name="Unver T."/>
            <person name="Budak H."/>
            <person name="Gulick P.J."/>
            <person name="Galiba G."/>
            <person name="Kalapos B."/>
            <person name="Nelson D.R."/>
            <person name="Li P."/>
            <person name="You F.M."/>
            <person name="Luo M.C."/>
            <person name="Dvorak J."/>
        </authorList>
    </citation>
    <scope>NUCLEOTIDE SEQUENCE [LARGE SCALE GENOMIC DNA]</scope>
    <source>
        <strain evidence="8">cv. AL8/78</strain>
    </source>
</reference>
<evidence type="ECO:0000313" key="9">
    <source>
        <dbReference type="Proteomes" id="UP000015105"/>
    </source>
</evidence>
<dbReference type="Gene3D" id="3.80.10.10">
    <property type="entry name" value="Ribonuclease Inhibitor"/>
    <property type="match status" value="1"/>
</dbReference>
<organism evidence="8 9">
    <name type="scientific">Aegilops tauschii subsp. strangulata</name>
    <name type="common">Goatgrass</name>
    <dbReference type="NCBI Taxonomy" id="200361"/>
    <lineage>
        <taxon>Eukaryota</taxon>
        <taxon>Viridiplantae</taxon>
        <taxon>Streptophyta</taxon>
        <taxon>Embryophyta</taxon>
        <taxon>Tracheophyta</taxon>
        <taxon>Spermatophyta</taxon>
        <taxon>Magnoliopsida</taxon>
        <taxon>Liliopsida</taxon>
        <taxon>Poales</taxon>
        <taxon>Poaceae</taxon>
        <taxon>BOP clade</taxon>
        <taxon>Pooideae</taxon>
        <taxon>Triticodae</taxon>
        <taxon>Triticeae</taxon>
        <taxon>Triticinae</taxon>
        <taxon>Aegilops</taxon>
    </lineage>
</organism>
<reference evidence="8" key="4">
    <citation type="submission" date="2019-03" db="UniProtKB">
        <authorList>
            <consortium name="EnsemblPlants"/>
        </authorList>
    </citation>
    <scope>IDENTIFICATION</scope>
</reference>
<dbReference type="Gramene" id="AET7Gv20888200.5">
    <property type="protein sequence ID" value="AET7Gv20888200.5"/>
    <property type="gene ID" value="AET7Gv20888200"/>
</dbReference>
<reference evidence="8" key="3">
    <citation type="journal article" date="2017" name="Nature">
        <title>Genome sequence of the progenitor of the wheat D genome Aegilops tauschii.</title>
        <authorList>
            <person name="Luo M.C."/>
            <person name="Gu Y.Q."/>
            <person name="Puiu D."/>
            <person name="Wang H."/>
            <person name="Twardziok S.O."/>
            <person name="Deal K.R."/>
            <person name="Huo N."/>
            <person name="Zhu T."/>
            <person name="Wang L."/>
            <person name="Wang Y."/>
            <person name="McGuire P.E."/>
            <person name="Liu S."/>
            <person name="Long H."/>
            <person name="Ramasamy R.K."/>
            <person name="Rodriguez J.C."/>
            <person name="Van S.L."/>
            <person name="Yuan L."/>
            <person name="Wang Z."/>
            <person name="Xia Z."/>
            <person name="Xiao L."/>
            <person name="Anderson O.D."/>
            <person name="Ouyang S."/>
            <person name="Liang Y."/>
            <person name="Zimin A.V."/>
            <person name="Pertea G."/>
            <person name="Qi P."/>
            <person name="Bennetzen J.L."/>
            <person name="Dai X."/>
            <person name="Dawson M.W."/>
            <person name="Muller H.G."/>
            <person name="Kugler K."/>
            <person name="Rivarola-Duarte L."/>
            <person name="Spannagl M."/>
            <person name="Mayer K.F.X."/>
            <person name="Lu F.H."/>
            <person name="Bevan M.W."/>
            <person name="Leroy P."/>
            <person name="Li P."/>
            <person name="You F.M."/>
            <person name="Sun Q."/>
            <person name="Liu Z."/>
            <person name="Lyons E."/>
            <person name="Wicker T."/>
            <person name="Salzberg S.L."/>
            <person name="Devos K.M."/>
            <person name="Dvorak J."/>
        </authorList>
    </citation>
    <scope>NUCLEOTIDE SEQUENCE [LARGE SCALE GENOMIC DNA]</scope>
    <source>
        <strain evidence="8">cv. AL8/78</strain>
    </source>
</reference>
<keyword evidence="6 7" id="KW-0472">Membrane</keyword>
<evidence type="ECO:0000256" key="7">
    <source>
        <dbReference type="SAM" id="Phobius"/>
    </source>
</evidence>
<dbReference type="PANTHER" id="PTHR27008:SF499">
    <property type="entry name" value="OS06G0581500 PROTEIN"/>
    <property type="match status" value="1"/>
</dbReference>
<evidence type="ECO:0000256" key="6">
    <source>
        <dbReference type="ARBA" id="ARBA00023136"/>
    </source>
</evidence>
<reference evidence="9" key="2">
    <citation type="journal article" date="2017" name="Nat. Plants">
        <title>The Aegilops tauschii genome reveals multiple impacts of transposons.</title>
        <authorList>
            <person name="Zhao G."/>
            <person name="Zou C."/>
            <person name="Li K."/>
            <person name="Wang K."/>
            <person name="Li T."/>
            <person name="Gao L."/>
            <person name="Zhang X."/>
            <person name="Wang H."/>
            <person name="Yang Z."/>
            <person name="Liu X."/>
            <person name="Jiang W."/>
            <person name="Mao L."/>
            <person name="Kong X."/>
            <person name="Jiao Y."/>
            <person name="Jia J."/>
        </authorList>
    </citation>
    <scope>NUCLEOTIDE SEQUENCE [LARGE SCALE GENOMIC DNA]</scope>
    <source>
        <strain evidence="9">cv. AL8/78</strain>
    </source>
</reference>
<dbReference type="SUPFAM" id="SSF52058">
    <property type="entry name" value="L domain-like"/>
    <property type="match status" value="1"/>
</dbReference>
<evidence type="ECO:0000256" key="4">
    <source>
        <dbReference type="ARBA" id="ARBA00022737"/>
    </source>
</evidence>
<sequence>LPLDISNNLLTGEIPSTLGECLHLESLHLEGNLLDGRIPQSFAALRGISDMDLSRNNLSGQVPDFFEGFSSMSLLNLSFNNLDGPMPTGGIFQNASKVFVQGNKELCAVSSILRLPLCHTAASQQKHRFHIRKIIGLSALALVMLSCFGVIFLKKRKKVKQEDHPSFKELKKFTYADLVKATNGFSLSQLGLFRKVWVCVQR</sequence>
<dbReference type="Pfam" id="PF13855">
    <property type="entry name" value="LRR_8"/>
    <property type="match status" value="1"/>
</dbReference>
<keyword evidence="9" id="KW-1185">Reference proteome</keyword>
<name>A0A453SC55_AEGTS</name>
<dbReference type="EnsemblPlants" id="AET7Gv20888200.5">
    <property type="protein sequence ID" value="AET7Gv20888200.5"/>
    <property type="gene ID" value="AET7Gv20888200"/>
</dbReference>
<dbReference type="Proteomes" id="UP000015105">
    <property type="component" value="Chromosome 7D"/>
</dbReference>
<evidence type="ECO:0000313" key="8">
    <source>
        <dbReference type="EnsemblPlants" id="AET7Gv20888200.5"/>
    </source>
</evidence>
<feature type="transmembrane region" description="Helical" evidence="7">
    <location>
        <begin position="134"/>
        <end position="153"/>
    </location>
</feature>
<comment type="subcellular location">
    <subcellularLocation>
        <location evidence="1">Membrane</location>
    </subcellularLocation>
</comment>
<evidence type="ECO:0000256" key="2">
    <source>
        <dbReference type="ARBA" id="ARBA00022614"/>
    </source>
</evidence>
<dbReference type="Pfam" id="PF00560">
    <property type="entry name" value="LRR_1"/>
    <property type="match status" value="1"/>
</dbReference>
<dbReference type="PANTHER" id="PTHR27008">
    <property type="entry name" value="OS04G0122200 PROTEIN"/>
    <property type="match status" value="1"/>
</dbReference>
<protein>
    <recommendedName>
        <fullName evidence="10">Leucine-rich repeat-containing N-terminal plant-type domain-containing protein</fullName>
    </recommendedName>
</protein>
<dbReference type="AlphaFoldDB" id="A0A453SC55"/>
<evidence type="ECO:0000256" key="5">
    <source>
        <dbReference type="ARBA" id="ARBA00022989"/>
    </source>
</evidence>
<dbReference type="GO" id="GO:0016020">
    <property type="term" value="C:membrane"/>
    <property type="evidence" value="ECO:0007669"/>
    <property type="project" value="UniProtKB-SubCell"/>
</dbReference>
<evidence type="ECO:0000256" key="1">
    <source>
        <dbReference type="ARBA" id="ARBA00004370"/>
    </source>
</evidence>
<reference evidence="9" key="1">
    <citation type="journal article" date="2014" name="Science">
        <title>Ancient hybridizations among the ancestral genomes of bread wheat.</title>
        <authorList>
            <consortium name="International Wheat Genome Sequencing Consortium,"/>
            <person name="Marcussen T."/>
            <person name="Sandve S.R."/>
            <person name="Heier L."/>
            <person name="Spannagl M."/>
            <person name="Pfeifer M."/>
            <person name="Jakobsen K.S."/>
            <person name="Wulff B.B."/>
            <person name="Steuernagel B."/>
            <person name="Mayer K.F."/>
            <person name="Olsen O.A."/>
        </authorList>
    </citation>
    <scope>NUCLEOTIDE SEQUENCE [LARGE SCALE GENOMIC DNA]</scope>
    <source>
        <strain evidence="9">cv. AL8/78</strain>
    </source>
</reference>
<evidence type="ECO:0000256" key="3">
    <source>
        <dbReference type="ARBA" id="ARBA00022692"/>
    </source>
</evidence>
<accession>A0A453SC55</accession>
<dbReference type="InterPro" id="IPR051809">
    <property type="entry name" value="Plant_receptor-like_S/T_kinase"/>
</dbReference>
<keyword evidence="2" id="KW-0433">Leucine-rich repeat</keyword>
<dbReference type="InterPro" id="IPR001611">
    <property type="entry name" value="Leu-rich_rpt"/>
</dbReference>
<evidence type="ECO:0008006" key="10">
    <source>
        <dbReference type="Google" id="ProtNLM"/>
    </source>
</evidence>
<keyword evidence="5 7" id="KW-1133">Transmembrane helix</keyword>
<keyword evidence="3 7" id="KW-0812">Transmembrane</keyword>